<comment type="caution">
    <text evidence="2">The sequence shown here is derived from an EMBL/GenBank/DDBJ whole genome shotgun (WGS) entry which is preliminary data.</text>
</comment>
<dbReference type="EMBL" id="JADIKK010000008">
    <property type="protein sequence ID" value="MFK2876616.1"/>
    <property type="molecule type" value="Genomic_DNA"/>
</dbReference>
<dbReference type="RefSeq" id="WP_404612438.1">
    <property type="nucleotide sequence ID" value="NZ_JADIKK010000008.1"/>
</dbReference>
<evidence type="ECO:0000313" key="2">
    <source>
        <dbReference type="EMBL" id="MFK2876616.1"/>
    </source>
</evidence>
<keyword evidence="3" id="KW-1185">Reference proteome</keyword>
<dbReference type="Proteomes" id="UP001620339">
    <property type="component" value="Unassembled WGS sequence"/>
</dbReference>
<name>A0ABW8J645_9GAMM</name>
<evidence type="ECO:0000256" key="1">
    <source>
        <dbReference type="SAM" id="MobiDB-lite"/>
    </source>
</evidence>
<proteinExistence type="predicted"/>
<organism evidence="2 3">
    <name type="scientific">Rhodanobacter hydrolyticus</name>
    <dbReference type="NCBI Taxonomy" id="2250595"/>
    <lineage>
        <taxon>Bacteria</taxon>
        <taxon>Pseudomonadati</taxon>
        <taxon>Pseudomonadota</taxon>
        <taxon>Gammaproteobacteria</taxon>
        <taxon>Lysobacterales</taxon>
        <taxon>Rhodanobacteraceae</taxon>
        <taxon>Rhodanobacter</taxon>
    </lineage>
</organism>
<accession>A0ABW8J645</accession>
<protein>
    <submittedName>
        <fullName evidence="2">Uncharacterized protein</fullName>
    </submittedName>
</protein>
<sequence>MPFYCDDRTYLELDILYAEYANPIGKQRLPEMQQKDGTASAMHRPWRELKA</sequence>
<gene>
    <name evidence="2" type="ORF">ISP25_06000</name>
</gene>
<evidence type="ECO:0000313" key="3">
    <source>
        <dbReference type="Proteomes" id="UP001620339"/>
    </source>
</evidence>
<reference evidence="2 3" key="1">
    <citation type="submission" date="2020-10" db="EMBL/GenBank/DDBJ databases">
        <title>Phylogeny of dyella-like bacteria.</title>
        <authorList>
            <person name="Fu J."/>
        </authorList>
    </citation>
    <scope>NUCLEOTIDE SEQUENCE [LARGE SCALE GENOMIC DNA]</scope>
    <source>
        <strain evidence="2 3">KACC 19113</strain>
    </source>
</reference>
<feature type="region of interest" description="Disordered" evidence="1">
    <location>
        <begin position="28"/>
        <end position="51"/>
    </location>
</feature>